<dbReference type="EMBL" id="FO203512">
    <property type="protein sequence ID" value="CCK77988.1"/>
    <property type="molecule type" value="Genomic_DNA"/>
</dbReference>
<protein>
    <submittedName>
        <fullName evidence="1">Uncharacterized protein</fullName>
    </submittedName>
</protein>
<accession>R4YUN0</accession>
<keyword evidence="2" id="KW-1185">Reference proteome</keyword>
<evidence type="ECO:0000313" key="2">
    <source>
        <dbReference type="Proteomes" id="UP000032749"/>
    </source>
</evidence>
<gene>
    <name evidence="1" type="ORF">OLEAN_C38120</name>
</gene>
<dbReference type="KEGG" id="oai:OLEAN_C38120"/>
<dbReference type="OrthoDB" id="9793024at2"/>
<sequence>MAFYKNKHVIVAMLVAPVLALISYFSVDAVVAEKPHAAKVGEHYSLLEKSNCRYSSGACNLKNGDVELVIKPEWITNQRLRLTINSSTPLNNVIGARVNVLGEEVAANAMESTDSEGFSWSTEMLTPDADLERLHVAVAINETWYYADAALKFINYESSFDDDFRQ</sequence>
<dbReference type="AlphaFoldDB" id="R4YUN0"/>
<proteinExistence type="predicted"/>
<organism evidence="1 2">
    <name type="scientific">Oleispira antarctica RB-8</name>
    <dbReference type="NCBI Taxonomy" id="698738"/>
    <lineage>
        <taxon>Bacteria</taxon>
        <taxon>Pseudomonadati</taxon>
        <taxon>Pseudomonadota</taxon>
        <taxon>Gammaproteobacteria</taxon>
        <taxon>Oceanospirillales</taxon>
        <taxon>Oceanospirillaceae</taxon>
        <taxon>Oleispira</taxon>
    </lineage>
</organism>
<dbReference type="HOGENOM" id="CLU_139222_0_0_6"/>
<reference evidence="1 2" key="1">
    <citation type="journal article" date="2013" name="Nat. Commun.">
        <title>Genome sequence and functional genomic analysis of the oil-degrading bacterium Oleispira antarctica.</title>
        <authorList>
            <person name="Kube M."/>
            <person name="Chernikova T.N."/>
            <person name="Al-Ramahi Y."/>
            <person name="Beloqui A."/>
            <person name="Lopez-Cortez N."/>
            <person name="Guazzaroni M.E."/>
            <person name="Heipieper H.J."/>
            <person name="Klages S."/>
            <person name="Kotsyurbenko O.R."/>
            <person name="Langer I."/>
            <person name="Nechitaylo T.Y."/>
            <person name="Lunsdorf H."/>
            <person name="Fernandez M."/>
            <person name="Juarez S."/>
            <person name="Ciordia S."/>
            <person name="Singer A."/>
            <person name="Kagan O."/>
            <person name="Egorova O."/>
            <person name="Petit P.A."/>
            <person name="Stogios P."/>
            <person name="Kim Y."/>
            <person name="Tchigvintsev A."/>
            <person name="Flick R."/>
            <person name="Denaro R."/>
            <person name="Genovese M."/>
            <person name="Albar J.P."/>
            <person name="Reva O.N."/>
            <person name="Martinez-Gomariz M."/>
            <person name="Tran H."/>
            <person name="Ferrer M."/>
            <person name="Savchenko A."/>
            <person name="Yakunin A.F."/>
            <person name="Yakimov M.M."/>
            <person name="Golyshina O.V."/>
            <person name="Reinhardt R."/>
            <person name="Golyshin P.N."/>
        </authorList>
    </citation>
    <scope>NUCLEOTIDE SEQUENCE [LARGE SCALE GENOMIC DNA]</scope>
</reference>
<dbReference type="STRING" id="698738.OLEAN_C38120"/>
<dbReference type="Proteomes" id="UP000032749">
    <property type="component" value="Chromosome"/>
</dbReference>
<name>R4YUN0_OLEAN</name>
<evidence type="ECO:0000313" key="1">
    <source>
        <dbReference type="EMBL" id="CCK77988.1"/>
    </source>
</evidence>